<keyword evidence="3 5" id="KW-0560">Oxidoreductase</keyword>
<keyword evidence="2 5" id="KW-0521">NADP</keyword>
<dbReference type="Proteomes" id="UP000317043">
    <property type="component" value="Unassembled WGS sequence"/>
</dbReference>
<sequence>MRTDFRHEIPTDAKVFIAGHRGMVGSAIWRRFEAEGYHNLVGRRSSDLDLRDRDATFDFFAQQKPDYLIDAAAKVGGIYGNDAAPADFLSDNLRMQVNLLDAAKEFGLTRALFLGSSCIYPTTAPLPISEDSFMTGPVEQTNFGYAIAKATGVFQVQALRQQYGCSFISAMPCNLYGFGDNFTIPGGHAFPMLMRRLHEAVQAGDDDFLIYGTGTTLREYLHADDVADASLFLLRRYDDGAPINIGAGSEIEINKLVAMMADVIGFEGSFSHDLSKPDGVKSKIMDSGRIRSLGWEPKIGLSDGIRLVYDWFLANQDSYRR</sequence>
<protein>
    <recommendedName>
        <fullName evidence="5">GDP-L-fucose synthase</fullName>
        <ecNumber evidence="5">1.1.1.271</ecNumber>
    </recommendedName>
    <alternativeName>
        <fullName evidence="5">GDP-4-keto-6-deoxy-D-mannose-3,5-epimerase-4-reductase</fullName>
    </alternativeName>
</protein>
<proteinExistence type="inferred from homology"/>
<feature type="site" description="Important for catalytic activity" evidence="5">
    <location>
        <position position="116"/>
    </location>
</feature>
<comment type="similarity">
    <text evidence="1 5">Belongs to the NAD(P)-dependent epimerase/dehydratase family. Fucose synthase subfamily.</text>
</comment>
<dbReference type="FunCoup" id="A0A543AX73">
    <property type="interactions" value="211"/>
</dbReference>
<dbReference type="InterPro" id="IPR036291">
    <property type="entry name" value="NAD(P)-bd_dom_sf"/>
</dbReference>
<dbReference type="EC" id="1.1.1.271" evidence="5"/>
<dbReference type="PANTHER" id="PTHR43238:SF1">
    <property type="entry name" value="GDP-L-FUCOSE SYNTHASE"/>
    <property type="match status" value="1"/>
</dbReference>
<name>A0A543AX73_9ACTN</name>
<feature type="binding site" evidence="5">
    <location>
        <position position="218"/>
    </location>
    <ligand>
        <name>substrate</name>
    </ligand>
</feature>
<evidence type="ECO:0000313" key="8">
    <source>
        <dbReference type="Proteomes" id="UP000317043"/>
    </source>
</evidence>
<feature type="binding site" evidence="5">
    <location>
        <begin position="19"/>
        <end position="25"/>
    </location>
    <ligand>
        <name>NADP(+)</name>
        <dbReference type="ChEBI" id="CHEBI:58349"/>
    </ligand>
</feature>
<evidence type="ECO:0000256" key="1">
    <source>
        <dbReference type="ARBA" id="ARBA00005959"/>
    </source>
</evidence>
<dbReference type="GO" id="GO:0070401">
    <property type="term" value="F:NADP+ binding"/>
    <property type="evidence" value="ECO:0007669"/>
    <property type="project" value="UniProtKB-UniRule"/>
</dbReference>
<keyword evidence="5" id="KW-0511">Multifunctional enzyme</keyword>
<dbReference type="Gene3D" id="3.90.25.10">
    <property type="entry name" value="UDP-galactose 4-epimerase, domain 1"/>
    <property type="match status" value="1"/>
</dbReference>
<comment type="pathway">
    <text evidence="5">Nucleotide-sugar biosynthesis; GDP-L-fucose biosynthesis via de novo pathway; GDP-L-fucose from GDP-alpha-D-mannose: step 2/2.</text>
</comment>
<feature type="binding site" evidence="5">
    <location>
        <position position="149"/>
    </location>
    <ligand>
        <name>NADP(+)</name>
        <dbReference type="ChEBI" id="CHEBI:58349"/>
    </ligand>
</feature>
<dbReference type="PANTHER" id="PTHR43238">
    <property type="entry name" value="GDP-L-FUCOSE SYNTHASE"/>
    <property type="match status" value="1"/>
</dbReference>
<dbReference type="OrthoDB" id="9811425at2"/>
<feature type="binding site" evidence="5">
    <location>
        <position position="278"/>
    </location>
    <ligand>
        <name>substrate</name>
    </ligand>
</feature>
<comment type="function">
    <text evidence="5">Catalyzes the two-step NADP-dependent conversion of GDP-4-dehydro-6-deoxy-D-mannose to GDP-fucose, involving an epimerase and a reductase reaction.</text>
</comment>
<feature type="domain" description="NAD-dependent epimerase/dehydratase" evidence="6">
    <location>
        <begin position="15"/>
        <end position="246"/>
    </location>
</feature>
<evidence type="ECO:0000259" key="6">
    <source>
        <dbReference type="Pfam" id="PF01370"/>
    </source>
</evidence>
<dbReference type="InterPro" id="IPR001509">
    <property type="entry name" value="Epimerase_deHydtase"/>
</dbReference>
<comment type="catalytic activity">
    <reaction evidence="5">
        <text>GDP-beta-L-fucose + NADP(+) = GDP-4-dehydro-alpha-D-rhamnose + NADPH + H(+)</text>
        <dbReference type="Rhea" id="RHEA:18885"/>
        <dbReference type="ChEBI" id="CHEBI:15378"/>
        <dbReference type="ChEBI" id="CHEBI:57273"/>
        <dbReference type="ChEBI" id="CHEBI:57783"/>
        <dbReference type="ChEBI" id="CHEBI:57964"/>
        <dbReference type="ChEBI" id="CHEBI:58349"/>
        <dbReference type="EC" id="1.1.1.271"/>
    </reaction>
</comment>
<dbReference type="Gene3D" id="3.40.50.720">
    <property type="entry name" value="NAD(P)-binding Rossmann-like Domain"/>
    <property type="match status" value="1"/>
</dbReference>
<organism evidence="7 8">
    <name type="scientific">Stackebrandtia endophytica</name>
    <dbReference type="NCBI Taxonomy" id="1496996"/>
    <lineage>
        <taxon>Bacteria</taxon>
        <taxon>Bacillati</taxon>
        <taxon>Actinomycetota</taxon>
        <taxon>Actinomycetes</taxon>
        <taxon>Glycomycetales</taxon>
        <taxon>Glycomycetaceae</taxon>
        <taxon>Stackebrandtia</taxon>
    </lineage>
</organism>
<keyword evidence="4 5" id="KW-0413">Isomerase</keyword>
<feature type="binding site" evidence="5">
    <location>
        <position position="196"/>
    </location>
    <ligand>
        <name>substrate</name>
    </ligand>
</feature>
<dbReference type="RefSeq" id="WP_142039658.1">
    <property type="nucleotide sequence ID" value="NZ_JBHTGS010000001.1"/>
</dbReference>
<evidence type="ECO:0000256" key="5">
    <source>
        <dbReference type="HAMAP-Rule" id="MF_00956"/>
    </source>
</evidence>
<dbReference type="AlphaFoldDB" id="A0A543AX73"/>
<dbReference type="Pfam" id="PF01370">
    <property type="entry name" value="Epimerase"/>
    <property type="match status" value="1"/>
</dbReference>
<feature type="active site" description="Proton donor/acceptor" evidence="5">
    <location>
        <position position="145"/>
    </location>
</feature>
<reference evidence="7 8" key="1">
    <citation type="submission" date="2019-06" db="EMBL/GenBank/DDBJ databases">
        <title>Sequencing the genomes of 1000 actinobacteria strains.</title>
        <authorList>
            <person name="Klenk H.-P."/>
        </authorList>
    </citation>
    <scope>NUCLEOTIDE SEQUENCE [LARGE SCALE GENOMIC DNA]</scope>
    <source>
        <strain evidence="7 8">DSM 45928</strain>
    </source>
</reference>
<dbReference type="SUPFAM" id="SSF51735">
    <property type="entry name" value="NAD(P)-binding Rossmann-fold domains"/>
    <property type="match status" value="1"/>
</dbReference>
<feature type="binding site" evidence="5">
    <location>
        <begin position="172"/>
        <end position="175"/>
    </location>
    <ligand>
        <name>NADP(+)</name>
        <dbReference type="ChEBI" id="CHEBI:58349"/>
    </ligand>
</feature>
<dbReference type="GO" id="GO:0042351">
    <property type="term" value="P:'de novo' GDP-L-fucose biosynthetic process"/>
    <property type="evidence" value="ECO:0007669"/>
    <property type="project" value="UniProtKB-UniRule"/>
</dbReference>
<feature type="binding site" evidence="5">
    <location>
        <position position="188"/>
    </location>
    <ligand>
        <name>NADP(+)</name>
        <dbReference type="ChEBI" id="CHEBI:58349"/>
    </ligand>
</feature>
<dbReference type="GO" id="GO:0016853">
    <property type="term" value="F:isomerase activity"/>
    <property type="evidence" value="ECO:0007669"/>
    <property type="project" value="UniProtKB-KW"/>
</dbReference>
<feature type="site" description="Important for catalytic activity" evidence="5">
    <location>
        <position position="118"/>
    </location>
</feature>
<gene>
    <name evidence="5" type="primary">fcl</name>
    <name evidence="7" type="ORF">FB566_2724</name>
</gene>
<dbReference type="EMBL" id="VFOW01000001">
    <property type="protein sequence ID" value="TQL77174.1"/>
    <property type="molecule type" value="Genomic_DNA"/>
</dbReference>
<evidence type="ECO:0000256" key="2">
    <source>
        <dbReference type="ARBA" id="ARBA00022857"/>
    </source>
</evidence>
<accession>A0A543AX73</accession>
<dbReference type="CDD" id="cd05239">
    <property type="entry name" value="GDP_FS_SDR_e"/>
    <property type="match status" value="1"/>
</dbReference>
<keyword evidence="8" id="KW-1185">Reference proteome</keyword>
<evidence type="ECO:0000256" key="4">
    <source>
        <dbReference type="ARBA" id="ARBA00023235"/>
    </source>
</evidence>
<evidence type="ECO:0000313" key="7">
    <source>
        <dbReference type="EMBL" id="TQL77174.1"/>
    </source>
</evidence>
<dbReference type="HAMAP" id="MF_00956">
    <property type="entry name" value="GDP_fucose_synth"/>
    <property type="match status" value="1"/>
</dbReference>
<dbReference type="GO" id="GO:0050577">
    <property type="term" value="F:GDP-L-fucose synthase activity"/>
    <property type="evidence" value="ECO:0007669"/>
    <property type="project" value="UniProtKB-UniRule"/>
</dbReference>
<dbReference type="InterPro" id="IPR028614">
    <property type="entry name" value="GDP_fucose/colitose_synth"/>
</dbReference>
<feature type="binding site" evidence="5">
    <location>
        <begin position="114"/>
        <end position="117"/>
    </location>
    <ligand>
        <name>NADP(+)</name>
        <dbReference type="ChEBI" id="CHEBI:58349"/>
    </ligand>
</feature>
<comment type="caution">
    <text evidence="5">Lacks conserved residue(s) required for the propagation of feature annotation.</text>
</comment>
<dbReference type="UniPathway" id="UPA00128">
    <property type="reaction ID" value="UER00191"/>
</dbReference>
<dbReference type="InParanoid" id="A0A543AX73"/>
<evidence type="ECO:0000256" key="3">
    <source>
        <dbReference type="ARBA" id="ARBA00023002"/>
    </source>
</evidence>
<comment type="caution">
    <text evidence="7">The sequence shown here is derived from an EMBL/GenBank/DDBJ whole genome shotgun (WGS) entry which is preliminary data.</text>
</comment>